<evidence type="ECO:0000256" key="4">
    <source>
        <dbReference type="SAM" id="MobiDB-lite"/>
    </source>
</evidence>
<dbReference type="PANTHER" id="PTHR24166">
    <property type="entry name" value="ROLLING PEBBLES, ISOFORM B"/>
    <property type="match status" value="1"/>
</dbReference>
<evidence type="ECO:0000313" key="8">
    <source>
        <dbReference type="Proteomes" id="UP000075320"/>
    </source>
</evidence>
<dbReference type="Pfam" id="PF12796">
    <property type="entry name" value="Ank_2"/>
    <property type="match status" value="1"/>
</dbReference>
<evidence type="ECO:0000256" key="1">
    <source>
        <dbReference type="ARBA" id="ARBA00022737"/>
    </source>
</evidence>
<keyword evidence="5" id="KW-1133">Transmembrane helix</keyword>
<evidence type="ECO:0000313" key="7">
    <source>
        <dbReference type="EMBL" id="KYG66532.1"/>
    </source>
</evidence>
<sequence length="638" mass="70674">MMINAIWLEANWKKGLWITNFAMAALVWGLAWVDIYQVQMPGVMTLLHLIQFVVLGASAFALFKENVVSQRIMDMAMNHKAVIALKRNDFEGFKKAVLADKAIIKTLFSNGNSLLGAAAYHGNSKMVQFLMEQGADVMALTTTGNSPLAEAAFSASNLTYELIRKKLTDAQVSQIAHSMGISELFFAAYEGKTEKVKQLATRANVNQAILNGVTPLHLAVLGTRNSEIIELLVNLGANPNAICHLAIRNEGADVVEAQGFSPSMLAVLFKDADLALFFYSRNHDLRANDREKDHVMLACELGVVKYVDALMDDYDWTRKDRHNKTALDYAKQVGNQSLVNKINQYLSSQSSGSAKNSSAKPKVSASLNSSKTMNITNDQIETQIAMSLEGLVGFDNFIQNLSHEIGDFLRKQPGESKGVVVWGDASVGKTEFAQRLAGLKQDFNIPGLNLDGVEVKYIACCDGQIDIAKEANEAQAKSIIILDEIDKFFNPKSGIVDESQAKKLRTSIVTNFQNKPIFWIFAGTFHDLRGKNRLNEKELSQVLGTELTSRLDFADWQLPSWSLESLLTAGQHFLNRDQAVVKYDDEGMLILVQQALDSGGGVRMLQKYHDYFKRQASKKGEMVSVTSNEAKDYLKMLT</sequence>
<dbReference type="SUPFAM" id="SSF52540">
    <property type="entry name" value="P-loop containing nucleoside triphosphate hydrolases"/>
    <property type="match status" value="1"/>
</dbReference>
<feature type="repeat" description="ANK" evidence="3">
    <location>
        <begin position="110"/>
        <end position="142"/>
    </location>
</feature>
<dbReference type="AlphaFoldDB" id="A0A150WPX2"/>
<evidence type="ECO:0000256" key="3">
    <source>
        <dbReference type="PROSITE-ProRule" id="PRU00023"/>
    </source>
</evidence>
<comment type="caution">
    <text evidence="7">The sequence shown here is derived from an EMBL/GenBank/DDBJ whole genome shotgun (WGS) entry which is preliminary data.</text>
</comment>
<proteinExistence type="predicted"/>
<dbReference type="OrthoDB" id="7390289at2"/>
<dbReference type="SMART" id="SM00248">
    <property type="entry name" value="ANK"/>
    <property type="match status" value="5"/>
</dbReference>
<dbReference type="EMBL" id="LUKE01000001">
    <property type="protein sequence ID" value="KYG66532.1"/>
    <property type="molecule type" value="Genomic_DNA"/>
</dbReference>
<evidence type="ECO:0000259" key="6">
    <source>
        <dbReference type="Pfam" id="PF00004"/>
    </source>
</evidence>
<dbReference type="Gene3D" id="1.25.40.20">
    <property type="entry name" value="Ankyrin repeat-containing domain"/>
    <property type="match status" value="2"/>
</dbReference>
<accession>A0A150WPX2</accession>
<protein>
    <recommendedName>
        <fullName evidence="6">ATPase AAA-type core domain-containing protein</fullName>
    </recommendedName>
</protein>
<dbReference type="GO" id="GO:0016887">
    <property type="term" value="F:ATP hydrolysis activity"/>
    <property type="evidence" value="ECO:0007669"/>
    <property type="project" value="InterPro"/>
</dbReference>
<reference evidence="7 8" key="1">
    <citation type="submission" date="2016-03" db="EMBL/GenBank/DDBJ databases">
        <authorList>
            <person name="Ploux O."/>
        </authorList>
    </citation>
    <scope>NUCLEOTIDE SEQUENCE [LARGE SCALE GENOMIC DNA]</scope>
    <source>
        <strain evidence="7 8">R0</strain>
    </source>
</reference>
<feature type="transmembrane region" description="Helical" evidence="5">
    <location>
        <begin position="15"/>
        <end position="33"/>
    </location>
</feature>
<keyword evidence="8" id="KW-1185">Reference proteome</keyword>
<keyword evidence="2 3" id="KW-0040">ANK repeat</keyword>
<evidence type="ECO:0000256" key="5">
    <source>
        <dbReference type="SAM" id="Phobius"/>
    </source>
</evidence>
<dbReference type="PROSITE" id="PS50297">
    <property type="entry name" value="ANK_REP_REGION"/>
    <property type="match status" value="2"/>
</dbReference>
<dbReference type="GO" id="GO:0005524">
    <property type="term" value="F:ATP binding"/>
    <property type="evidence" value="ECO:0007669"/>
    <property type="project" value="InterPro"/>
</dbReference>
<keyword evidence="5" id="KW-0472">Membrane</keyword>
<feature type="repeat" description="ANK" evidence="3">
    <location>
        <begin position="211"/>
        <end position="244"/>
    </location>
</feature>
<dbReference type="RefSeq" id="WP_061834096.1">
    <property type="nucleotide sequence ID" value="NZ_LUKE01000001.1"/>
</dbReference>
<dbReference type="Gene3D" id="3.40.50.300">
    <property type="entry name" value="P-loop containing nucleotide triphosphate hydrolases"/>
    <property type="match status" value="1"/>
</dbReference>
<dbReference type="PANTHER" id="PTHR24166:SF48">
    <property type="entry name" value="PROTEIN VAPYRIN"/>
    <property type="match status" value="1"/>
</dbReference>
<feature type="region of interest" description="Disordered" evidence="4">
    <location>
        <begin position="348"/>
        <end position="367"/>
    </location>
</feature>
<dbReference type="InterPro" id="IPR002110">
    <property type="entry name" value="Ankyrin_rpt"/>
</dbReference>
<dbReference type="InterPro" id="IPR036770">
    <property type="entry name" value="Ankyrin_rpt-contain_sf"/>
</dbReference>
<organism evidence="7 8">
    <name type="scientific">Bdellovibrio bacteriovorus</name>
    <dbReference type="NCBI Taxonomy" id="959"/>
    <lineage>
        <taxon>Bacteria</taxon>
        <taxon>Pseudomonadati</taxon>
        <taxon>Bdellovibrionota</taxon>
        <taxon>Bdellovibrionia</taxon>
        <taxon>Bdellovibrionales</taxon>
        <taxon>Pseudobdellovibrionaceae</taxon>
        <taxon>Bdellovibrio</taxon>
    </lineage>
</organism>
<dbReference type="InterPro" id="IPR003959">
    <property type="entry name" value="ATPase_AAA_core"/>
</dbReference>
<name>A0A150WPX2_BDEBC</name>
<dbReference type="Pfam" id="PF00023">
    <property type="entry name" value="Ank"/>
    <property type="match status" value="1"/>
</dbReference>
<feature type="compositionally biased region" description="Low complexity" evidence="4">
    <location>
        <begin position="348"/>
        <end position="358"/>
    </location>
</feature>
<keyword evidence="5" id="KW-0812">Transmembrane</keyword>
<dbReference type="Proteomes" id="UP000075320">
    <property type="component" value="Unassembled WGS sequence"/>
</dbReference>
<keyword evidence="1" id="KW-0677">Repeat</keyword>
<dbReference type="InterPro" id="IPR050889">
    <property type="entry name" value="Dendritic_Spine_Reg/Scaffold"/>
</dbReference>
<dbReference type="InterPro" id="IPR027417">
    <property type="entry name" value="P-loop_NTPase"/>
</dbReference>
<dbReference type="SUPFAM" id="SSF48403">
    <property type="entry name" value="Ankyrin repeat"/>
    <property type="match status" value="1"/>
</dbReference>
<feature type="transmembrane region" description="Helical" evidence="5">
    <location>
        <begin position="45"/>
        <end position="63"/>
    </location>
</feature>
<dbReference type="PROSITE" id="PS50088">
    <property type="entry name" value="ANK_REPEAT"/>
    <property type="match status" value="2"/>
</dbReference>
<gene>
    <name evidence="7" type="ORF">AZI86_05665</name>
</gene>
<feature type="domain" description="ATPase AAA-type core" evidence="6">
    <location>
        <begin position="420"/>
        <end position="524"/>
    </location>
</feature>
<evidence type="ECO:0000256" key="2">
    <source>
        <dbReference type="ARBA" id="ARBA00023043"/>
    </source>
</evidence>
<dbReference type="Pfam" id="PF00004">
    <property type="entry name" value="AAA"/>
    <property type="match status" value="1"/>
</dbReference>